<dbReference type="OrthoDB" id="362018at2"/>
<evidence type="ECO:0000313" key="2">
    <source>
        <dbReference type="Proteomes" id="UP000180254"/>
    </source>
</evidence>
<evidence type="ECO:0000313" key="1">
    <source>
        <dbReference type="EMBL" id="OHW63228.1"/>
    </source>
</evidence>
<accession>A0A1S1V9G3</accession>
<proteinExistence type="predicted"/>
<name>A0A1S1V9G3_9FIRM</name>
<comment type="caution">
    <text evidence="1">The sequence shown here is derived from an EMBL/GenBank/DDBJ whole genome shotgun (WGS) entry which is preliminary data.</text>
</comment>
<dbReference type="STRING" id="39480.EUAN_00920"/>
<protein>
    <submittedName>
        <fullName evidence="1">Uncharacterized protein</fullName>
    </submittedName>
</protein>
<organism evidence="1 2">
    <name type="scientific">Andreesenia angusta</name>
    <dbReference type="NCBI Taxonomy" id="39480"/>
    <lineage>
        <taxon>Bacteria</taxon>
        <taxon>Bacillati</taxon>
        <taxon>Bacillota</taxon>
        <taxon>Tissierellia</taxon>
        <taxon>Tissierellales</taxon>
        <taxon>Gottschalkiaceae</taxon>
        <taxon>Andreesenia</taxon>
    </lineage>
</organism>
<sequence length="179" mass="20635">MIKTIKLKLDAIEGMLYYWQATSEKEKVGESYLVNITEFSGMDRLYGDDFTPESARKVLSAISNREMLNDSSKTERKFWNNNMWMLEDLEYTNTMVAPLKVLNLDDLVEKINSSVSDSKYEDVEVIFIPGHKEESYIDGNKVVINFFRVMPDIYGGDSVKIGEKELKSYIEEKIIEAVS</sequence>
<dbReference type="RefSeq" id="WP_084655619.1">
    <property type="nucleotide sequence ID" value="NZ_MKIE01000001.1"/>
</dbReference>
<reference evidence="1 2" key="1">
    <citation type="submission" date="2016-09" db="EMBL/GenBank/DDBJ databases">
        <title>Genome sequence of Eubacterium angustum.</title>
        <authorList>
            <person name="Poehlein A."/>
            <person name="Daniel R."/>
        </authorList>
    </citation>
    <scope>NUCLEOTIDE SEQUENCE [LARGE SCALE GENOMIC DNA]</scope>
    <source>
        <strain evidence="1 2">DSM 1989</strain>
    </source>
</reference>
<gene>
    <name evidence="1" type="ORF">EUAN_00920</name>
</gene>
<dbReference type="Proteomes" id="UP000180254">
    <property type="component" value="Unassembled WGS sequence"/>
</dbReference>
<dbReference type="EMBL" id="MKIE01000001">
    <property type="protein sequence ID" value="OHW63228.1"/>
    <property type="molecule type" value="Genomic_DNA"/>
</dbReference>
<dbReference type="AlphaFoldDB" id="A0A1S1V9G3"/>
<keyword evidence="2" id="KW-1185">Reference proteome</keyword>